<organism evidence="2 3">
    <name type="scientific">Brevifollis gellanilyticus</name>
    <dbReference type="NCBI Taxonomy" id="748831"/>
    <lineage>
        <taxon>Bacteria</taxon>
        <taxon>Pseudomonadati</taxon>
        <taxon>Verrucomicrobiota</taxon>
        <taxon>Verrucomicrobiia</taxon>
        <taxon>Verrucomicrobiales</taxon>
        <taxon>Verrucomicrobiaceae</taxon>
    </lineage>
</organism>
<dbReference type="SUPFAM" id="SSF54523">
    <property type="entry name" value="Pili subunits"/>
    <property type="match status" value="1"/>
</dbReference>
<gene>
    <name evidence="2" type="ORF">BGE01nite_42690</name>
</gene>
<sequence>MPSFRPNQRNVNAALPVRRWRAGFSMSEIIMTISILGILATVVILNLGSNYEAIKLTLAQEKVEMLNRGLGERAASFKEYTESAASGAVWDESLLLLTLQYRDPDDDIADLNSPYIDPRYRPKTSASDKDFRLQWNGRRFELLRPGTTGSGLLVAFDGSDYGEPRVYPPDFSTNGR</sequence>
<dbReference type="AlphaFoldDB" id="A0A512ME47"/>
<comment type="caution">
    <text evidence="2">The sequence shown here is derived from an EMBL/GenBank/DDBJ whole genome shotgun (WGS) entry which is preliminary data.</text>
</comment>
<evidence type="ECO:0000313" key="3">
    <source>
        <dbReference type="Proteomes" id="UP000321577"/>
    </source>
</evidence>
<keyword evidence="1" id="KW-1133">Transmembrane helix</keyword>
<evidence type="ECO:0000313" key="2">
    <source>
        <dbReference type="EMBL" id="GEP44978.1"/>
    </source>
</evidence>
<evidence type="ECO:0008006" key="4">
    <source>
        <dbReference type="Google" id="ProtNLM"/>
    </source>
</evidence>
<name>A0A512ME47_9BACT</name>
<dbReference type="RefSeq" id="WP_146853445.1">
    <property type="nucleotide sequence ID" value="NZ_BKAG01000039.1"/>
</dbReference>
<accession>A0A512ME47</accession>
<keyword evidence="3" id="KW-1185">Reference proteome</keyword>
<keyword evidence="1" id="KW-0812">Transmembrane</keyword>
<proteinExistence type="predicted"/>
<protein>
    <recommendedName>
        <fullName evidence="4">Prepilin-type N-terminal cleavage/methylation domain-containing protein</fullName>
    </recommendedName>
</protein>
<dbReference type="InterPro" id="IPR012902">
    <property type="entry name" value="N_methyl_site"/>
</dbReference>
<evidence type="ECO:0000256" key="1">
    <source>
        <dbReference type="SAM" id="Phobius"/>
    </source>
</evidence>
<dbReference type="EMBL" id="BKAG01000039">
    <property type="protein sequence ID" value="GEP44978.1"/>
    <property type="molecule type" value="Genomic_DNA"/>
</dbReference>
<dbReference type="Proteomes" id="UP000321577">
    <property type="component" value="Unassembled WGS sequence"/>
</dbReference>
<feature type="transmembrane region" description="Helical" evidence="1">
    <location>
        <begin position="29"/>
        <end position="48"/>
    </location>
</feature>
<dbReference type="OrthoDB" id="191004at2"/>
<keyword evidence="1" id="KW-0472">Membrane</keyword>
<dbReference type="InterPro" id="IPR045584">
    <property type="entry name" value="Pilin-like"/>
</dbReference>
<dbReference type="NCBIfam" id="TIGR02532">
    <property type="entry name" value="IV_pilin_GFxxxE"/>
    <property type="match status" value="1"/>
</dbReference>
<reference evidence="2 3" key="1">
    <citation type="submission" date="2019-07" db="EMBL/GenBank/DDBJ databases">
        <title>Whole genome shotgun sequence of Brevifollis gellanilyticus NBRC 108608.</title>
        <authorList>
            <person name="Hosoyama A."/>
            <person name="Uohara A."/>
            <person name="Ohji S."/>
            <person name="Ichikawa N."/>
        </authorList>
    </citation>
    <scope>NUCLEOTIDE SEQUENCE [LARGE SCALE GENOMIC DNA]</scope>
    <source>
        <strain evidence="2 3">NBRC 108608</strain>
    </source>
</reference>